<dbReference type="Gene3D" id="3.10.290.10">
    <property type="entry name" value="RNA-binding S4 domain"/>
    <property type="match status" value="1"/>
</dbReference>
<dbReference type="Pfam" id="PF06353">
    <property type="entry name" value="DUF1062"/>
    <property type="match status" value="1"/>
</dbReference>
<dbReference type="PROSITE" id="PS50889">
    <property type="entry name" value="S4"/>
    <property type="match status" value="1"/>
</dbReference>
<protein>
    <recommendedName>
        <fullName evidence="4">DUF1062 domain-containing protein</fullName>
    </recommendedName>
</protein>
<evidence type="ECO:0000313" key="3">
    <source>
        <dbReference type="Proteomes" id="UP000032564"/>
    </source>
</evidence>
<gene>
    <name evidence="2" type="ORF">RP75_05475</name>
</gene>
<evidence type="ECO:0000256" key="1">
    <source>
        <dbReference type="PROSITE-ProRule" id="PRU00182"/>
    </source>
</evidence>
<organism evidence="2 3">
    <name type="scientific">Agrobacterium arsenijevicii</name>
    <dbReference type="NCBI Taxonomy" id="1585697"/>
    <lineage>
        <taxon>Bacteria</taxon>
        <taxon>Pseudomonadati</taxon>
        <taxon>Pseudomonadota</taxon>
        <taxon>Alphaproteobacteria</taxon>
        <taxon>Hyphomicrobiales</taxon>
        <taxon>Rhizobiaceae</taxon>
        <taxon>Rhizobium/Agrobacterium group</taxon>
        <taxon>Agrobacterium</taxon>
    </lineage>
</organism>
<accession>A0ABR5DBW2</accession>
<name>A0ABR5DBW2_9HYPH</name>
<reference evidence="2 3" key="1">
    <citation type="submission" date="2014-12" db="EMBL/GenBank/DDBJ databases">
        <authorList>
            <person name="Kuzmanovic N."/>
            <person name="Pulawska J."/>
            <person name="Obradovic A."/>
        </authorList>
    </citation>
    <scope>NUCLEOTIDE SEQUENCE [LARGE SCALE GENOMIC DNA]</scope>
    <source>
        <strain evidence="2 3">KFB 330</strain>
    </source>
</reference>
<proteinExistence type="predicted"/>
<dbReference type="Proteomes" id="UP000032564">
    <property type="component" value="Unassembled WGS sequence"/>
</dbReference>
<dbReference type="PIRSF" id="PIRSF021719">
    <property type="entry name" value="DUF1062"/>
    <property type="match status" value="1"/>
</dbReference>
<evidence type="ECO:0008006" key="4">
    <source>
        <dbReference type="Google" id="ProtNLM"/>
    </source>
</evidence>
<dbReference type="EMBL" id="JWIT01000003">
    <property type="protein sequence ID" value="KJF74564.1"/>
    <property type="molecule type" value="Genomic_DNA"/>
</dbReference>
<comment type="caution">
    <text evidence="2">The sequence shown here is derived from an EMBL/GenBank/DDBJ whole genome shotgun (WGS) entry which is preliminary data.</text>
</comment>
<keyword evidence="1" id="KW-0694">RNA-binding</keyword>
<evidence type="ECO:0000313" key="2">
    <source>
        <dbReference type="EMBL" id="KJF74564.1"/>
    </source>
</evidence>
<sequence>MCDTLRVQWTIIPRTAPQPWIACSGCGGLRAFQSSDKIRLNANGRKLDAWLIYRCLSCDKTWNRPIFERQNVRDIAPAVLEALQSNDPLWIRAETFNIEALRRKSQRVDEFPEFDIEKAIMGAPPDWTRLDCTRAEIDLAAPFLTSIRLDRLLASELGLSRSRLQALHDGGALRANPDRTDILRRRVKNGTRVVIDLCTGIDRERLWEPFMASSSP</sequence>
<dbReference type="RefSeq" id="WP_045016093.1">
    <property type="nucleotide sequence ID" value="NZ_CP166104.1"/>
</dbReference>
<dbReference type="InterPro" id="IPR009412">
    <property type="entry name" value="DUF1062"/>
</dbReference>
<keyword evidence="3" id="KW-1185">Reference proteome</keyword>
<dbReference type="InterPro" id="IPR036986">
    <property type="entry name" value="S4_RNA-bd_sf"/>
</dbReference>